<reference evidence="5 6" key="1">
    <citation type="journal article" date="2011" name="Stand. Genomic Sci.">
        <title>Complete genome sequence of Haliscomenobacter hydrossis type strain (O).</title>
        <authorList>
            <consortium name="US DOE Joint Genome Institute (JGI-PGF)"/>
            <person name="Daligault H."/>
            <person name="Lapidus A."/>
            <person name="Zeytun A."/>
            <person name="Nolan M."/>
            <person name="Lucas S."/>
            <person name="Del Rio T.G."/>
            <person name="Tice H."/>
            <person name="Cheng J.F."/>
            <person name="Tapia R."/>
            <person name="Han C."/>
            <person name="Goodwin L."/>
            <person name="Pitluck S."/>
            <person name="Liolios K."/>
            <person name="Pagani I."/>
            <person name="Ivanova N."/>
            <person name="Huntemann M."/>
            <person name="Mavromatis K."/>
            <person name="Mikhailova N."/>
            <person name="Pati A."/>
            <person name="Chen A."/>
            <person name="Palaniappan K."/>
            <person name="Land M."/>
            <person name="Hauser L."/>
            <person name="Brambilla E.M."/>
            <person name="Rohde M."/>
            <person name="Verbarg S."/>
            <person name="Goker M."/>
            <person name="Bristow J."/>
            <person name="Eisen J.A."/>
            <person name="Markowitz V."/>
            <person name="Hugenholtz P."/>
            <person name="Kyrpides N.C."/>
            <person name="Klenk H.P."/>
            <person name="Woyke T."/>
        </authorList>
    </citation>
    <scope>NUCLEOTIDE SEQUENCE [LARGE SCALE GENOMIC DNA]</scope>
    <source>
        <strain evidence="6">ATCC 27775 / DSM 1100 / LMG 10767 / O</strain>
    </source>
</reference>
<dbReference type="OrthoDB" id="9810112at2"/>
<dbReference type="CDD" id="cd13634">
    <property type="entry name" value="PBP2_Sco4506"/>
    <property type="match status" value="1"/>
</dbReference>
<dbReference type="HOGENOM" id="CLU_059898_0_0_10"/>
<dbReference type="RefSeq" id="WP_013768307.1">
    <property type="nucleotide sequence ID" value="NC_015510.1"/>
</dbReference>
<dbReference type="PANTHER" id="PTHR37690:SF1">
    <property type="entry name" value="CHORISMATE DEHYDRATASE"/>
    <property type="match status" value="1"/>
</dbReference>
<dbReference type="PANTHER" id="PTHR37690">
    <property type="entry name" value="CHORISMATE DEHYDRATASE"/>
    <property type="match status" value="1"/>
</dbReference>
<dbReference type="GO" id="GO:0009234">
    <property type="term" value="P:menaquinone biosynthetic process"/>
    <property type="evidence" value="ECO:0007669"/>
    <property type="project" value="UniProtKB-UniRule"/>
</dbReference>
<dbReference type="HAMAP" id="MF_00995">
    <property type="entry name" value="MqnA"/>
    <property type="match status" value="1"/>
</dbReference>
<dbReference type="UniPathway" id="UPA00079"/>
<proteinExistence type="inferred from homology"/>
<dbReference type="Pfam" id="PF02621">
    <property type="entry name" value="VitK2_biosynth"/>
    <property type="match status" value="1"/>
</dbReference>
<dbReference type="EMBL" id="CP002691">
    <property type="protein sequence ID" value="AEE53779.1"/>
    <property type="molecule type" value="Genomic_DNA"/>
</dbReference>
<dbReference type="AlphaFoldDB" id="F4L0A6"/>
<keyword evidence="3 4" id="KW-0456">Lyase</keyword>
<name>F4L0A6_HALH1</name>
<dbReference type="GO" id="GO:0016836">
    <property type="term" value="F:hydro-lyase activity"/>
    <property type="evidence" value="ECO:0007669"/>
    <property type="project" value="UniProtKB-UniRule"/>
</dbReference>
<dbReference type="EC" id="4.2.1.151" evidence="4"/>
<evidence type="ECO:0000313" key="5">
    <source>
        <dbReference type="EMBL" id="AEE53779.1"/>
    </source>
</evidence>
<dbReference type="InterPro" id="IPR003773">
    <property type="entry name" value="Menaquinone_biosynth"/>
</dbReference>
<gene>
    <name evidence="4" type="primary">mqnA</name>
    <name evidence="5" type="ordered locus">Halhy_5956</name>
</gene>
<reference key="2">
    <citation type="submission" date="2011-04" db="EMBL/GenBank/DDBJ databases">
        <title>Complete sequence of chromosome of Haliscomenobacter hydrossis DSM 1100.</title>
        <authorList>
            <consortium name="US DOE Joint Genome Institute (JGI-PGF)"/>
            <person name="Lucas S."/>
            <person name="Han J."/>
            <person name="Lapidus A."/>
            <person name="Bruce D."/>
            <person name="Goodwin L."/>
            <person name="Pitluck S."/>
            <person name="Peters L."/>
            <person name="Kyrpides N."/>
            <person name="Mavromatis K."/>
            <person name="Ivanova N."/>
            <person name="Ovchinnikova G."/>
            <person name="Pagani I."/>
            <person name="Daligault H."/>
            <person name="Detter J.C."/>
            <person name="Han C."/>
            <person name="Land M."/>
            <person name="Hauser L."/>
            <person name="Markowitz V."/>
            <person name="Cheng J.-F."/>
            <person name="Hugenholtz P."/>
            <person name="Woyke T."/>
            <person name="Wu D."/>
            <person name="Verbarg S."/>
            <person name="Frueling A."/>
            <person name="Brambilla E."/>
            <person name="Klenk H.-P."/>
            <person name="Eisen J.A."/>
        </authorList>
    </citation>
    <scope>NUCLEOTIDE SEQUENCE</scope>
    <source>
        <strain>DSM 1100</strain>
    </source>
</reference>
<evidence type="ECO:0000256" key="4">
    <source>
        <dbReference type="HAMAP-Rule" id="MF_00995"/>
    </source>
</evidence>
<dbReference type="eggNOG" id="COG1427">
    <property type="taxonomic scope" value="Bacteria"/>
</dbReference>
<evidence type="ECO:0000256" key="1">
    <source>
        <dbReference type="ARBA" id="ARBA00004863"/>
    </source>
</evidence>
<comment type="similarity">
    <text evidence="4">Belongs to the MqnA/MqnD family. MqnA subfamily.</text>
</comment>
<sequence length="267" mass="30132">MNKKIRVTAVSYLNTKPLLYGLFKSPVAAELDLQLDIPSICAEKLRTGQADLGLVPVAIIPELGTPYIVSDYCIGAEGMVKTVCIYAQKPLEELEYIYLDYHSRTSVELARILIREYWKVDVQLLPAQPGFETKIQGNTGALLIGDRTMGLESQYPFVYDLGEAWLKHTGLPFVFAAWVSTRPLDPAFIQRFNAALKTGLDFIPELIYLLPAQPDFDLKTYFTKYISYPLTAGKKEALALFLRKMNPADQTIIRFSLEEQRNSRLAL</sequence>
<evidence type="ECO:0000256" key="3">
    <source>
        <dbReference type="ARBA" id="ARBA00023239"/>
    </source>
</evidence>
<organism evidence="5 6">
    <name type="scientific">Haliscomenobacter hydrossis (strain ATCC 27775 / DSM 1100 / LMG 10767 / O)</name>
    <dbReference type="NCBI Taxonomy" id="760192"/>
    <lineage>
        <taxon>Bacteria</taxon>
        <taxon>Pseudomonadati</taxon>
        <taxon>Bacteroidota</taxon>
        <taxon>Saprospiria</taxon>
        <taxon>Saprospirales</taxon>
        <taxon>Haliscomenobacteraceae</taxon>
        <taxon>Haliscomenobacter</taxon>
    </lineage>
</organism>
<evidence type="ECO:0000256" key="2">
    <source>
        <dbReference type="ARBA" id="ARBA00022428"/>
    </source>
</evidence>
<evidence type="ECO:0000313" key="6">
    <source>
        <dbReference type="Proteomes" id="UP000008461"/>
    </source>
</evidence>
<dbReference type="KEGG" id="hhy:Halhy_5956"/>
<accession>F4L0A6</accession>
<dbReference type="SUPFAM" id="SSF53850">
    <property type="entry name" value="Periplasmic binding protein-like II"/>
    <property type="match status" value="1"/>
</dbReference>
<keyword evidence="6" id="KW-1185">Reference proteome</keyword>
<dbReference type="Gene3D" id="3.40.190.10">
    <property type="entry name" value="Periplasmic binding protein-like II"/>
    <property type="match status" value="2"/>
</dbReference>
<dbReference type="STRING" id="760192.Halhy_5956"/>
<keyword evidence="2 4" id="KW-0474">Menaquinone biosynthesis</keyword>
<dbReference type="Proteomes" id="UP000008461">
    <property type="component" value="Chromosome"/>
</dbReference>
<protein>
    <recommendedName>
        <fullName evidence="4">Chorismate dehydratase</fullName>
        <ecNumber evidence="4">4.2.1.151</ecNumber>
    </recommendedName>
    <alternativeName>
        <fullName evidence="4">Menaquinone biosynthetic enzyme MqnA</fullName>
    </alternativeName>
</protein>
<comment type="function">
    <text evidence="4">Catalyzes the dehydration of chorismate into 3-[(1-carboxyvinyl)oxy]benzoate, a step in the biosynthesis of menaquinone (MK, vitamin K2).</text>
</comment>
<dbReference type="InterPro" id="IPR030868">
    <property type="entry name" value="MqnA"/>
</dbReference>
<comment type="pathway">
    <text evidence="1 4">Quinol/quinone metabolism; menaquinone biosynthesis.</text>
</comment>
<comment type="catalytic activity">
    <reaction evidence="4">
        <text>chorismate = 3-[(1-carboxyvinyl)-oxy]benzoate + H2O</text>
        <dbReference type="Rhea" id="RHEA:40051"/>
        <dbReference type="ChEBI" id="CHEBI:15377"/>
        <dbReference type="ChEBI" id="CHEBI:29748"/>
        <dbReference type="ChEBI" id="CHEBI:76981"/>
        <dbReference type="EC" id="4.2.1.151"/>
    </reaction>
</comment>